<dbReference type="Pfam" id="PF13242">
    <property type="entry name" value="Hydrolase_like"/>
    <property type="match status" value="1"/>
</dbReference>
<dbReference type="CDD" id="cd07503">
    <property type="entry name" value="HAD_HisB-N"/>
    <property type="match status" value="1"/>
</dbReference>
<dbReference type="InterPro" id="IPR006543">
    <property type="entry name" value="Histidinol-phos"/>
</dbReference>
<reference evidence="9 10" key="1">
    <citation type="submission" date="2018-08" db="EMBL/GenBank/DDBJ databases">
        <title>A genome reference for cultivated species of the human gut microbiota.</title>
        <authorList>
            <person name="Zou Y."/>
            <person name="Xue W."/>
            <person name="Luo G."/>
        </authorList>
    </citation>
    <scope>NUCLEOTIDE SEQUENCE [LARGE SCALE GENOMIC DNA]</scope>
    <source>
        <strain evidence="9 10">AM47-6BH</strain>
    </source>
</reference>
<dbReference type="PANTHER" id="PTHR42891">
    <property type="entry name" value="D-GLYCERO-BETA-D-MANNO-HEPTOSE-1,7-BISPHOSPHATE 7-PHOSPHATASE"/>
    <property type="match status" value="1"/>
</dbReference>
<name>A0A413Q2F1_9FIRM</name>
<dbReference type="CDD" id="cd04181">
    <property type="entry name" value="NTP_transferase"/>
    <property type="match status" value="1"/>
</dbReference>
<dbReference type="Gene3D" id="3.40.50.1000">
    <property type="entry name" value="HAD superfamily/HAD-like"/>
    <property type="match status" value="1"/>
</dbReference>
<dbReference type="InterPro" id="IPR004446">
    <property type="entry name" value="Heptose_bisP_phosphatase"/>
</dbReference>
<dbReference type="Proteomes" id="UP000283721">
    <property type="component" value="Unassembled WGS sequence"/>
</dbReference>
<comment type="similarity">
    <text evidence="2">Belongs to the GmhB family.</text>
</comment>
<dbReference type="InterPro" id="IPR036412">
    <property type="entry name" value="HAD-like_sf"/>
</dbReference>
<keyword evidence="6" id="KW-0119">Carbohydrate metabolism</keyword>
<gene>
    <name evidence="9" type="ORF">DW967_17130</name>
</gene>
<evidence type="ECO:0000256" key="5">
    <source>
        <dbReference type="ARBA" id="ARBA00022801"/>
    </source>
</evidence>
<evidence type="ECO:0000256" key="2">
    <source>
        <dbReference type="ARBA" id="ARBA00005628"/>
    </source>
</evidence>
<comment type="subcellular location">
    <subcellularLocation>
        <location evidence="1">Cytoplasm</location>
    </subcellularLocation>
</comment>
<evidence type="ECO:0000256" key="6">
    <source>
        <dbReference type="ARBA" id="ARBA00023277"/>
    </source>
</evidence>
<organism evidence="9 10">
    <name type="scientific">Agathobacter rectalis</name>
    <dbReference type="NCBI Taxonomy" id="39491"/>
    <lineage>
        <taxon>Bacteria</taxon>
        <taxon>Bacillati</taxon>
        <taxon>Bacillota</taxon>
        <taxon>Clostridia</taxon>
        <taxon>Lachnospirales</taxon>
        <taxon>Lachnospiraceae</taxon>
        <taxon>Agathobacter</taxon>
    </lineage>
</organism>
<dbReference type="SUPFAM" id="SSF56784">
    <property type="entry name" value="HAD-like"/>
    <property type="match status" value="1"/>
</dbReference>
<dbReference type="Pfam" id="PF00483">
    <property type="entry name" value="NTP_transferase"/>
    <property type="match status" value="1"/>
</dbReference>
<evidence type="ECO:0000256" key="3">
    <source>
        <dbReference type="ARBA" id="ARBA00022490"/>
    </source>
</evidence>
<protein>
    <recommendedName>
        <fullName evidence="7">D,D-heptose 1,7-bisphosphate phosphatase</fullName>
    </recommendedName>
</protein>
<dbReference type="Gene3D" id="3.90.550.10">
    <property type="entry name" value="Spore Coat Polysaccharide Biosynthesis Protein SpsA, Chain A"/>
    <property type="match status" value="1"/>
</dbReference>
<evidence type="ECO:0000313" key="10">
    <source>
        <dbReference type="Proteomes" id="UP000283721"/>
    </source>
</evidence>
<dbReference type="SUPFAM" id="SSF53448">
    <property type="entry name" value="Nucleotide-diphospho-sugar transferases"/>
    <property type="match status" value="1"/>
</dbReference>
<dbReference type="GO" id="GO:0046872">
    <property type="term" value="F:metal ion binding"/>
    <property type="evidence" value="ECO:0007669"/>
    <property type="project" value="UniProtKB-KW"/>
</dbReference>
<dbReference type="InterPro" id="IPR029044">
    <property type="entry name" value="Nucleotide-diphossugar_trans"/>
</dbReference>
<dbReference type="EMBL" id="QSES01000059">
    <property type="protein sequence ID" value="RGZ87294.1"/>
    <property type="molecule type" value="Genomic_DNA"/>
</dbReference>
<sequence length="441" mass="50629">MERSYIAVIQAGGKGTRMHELTNDKIPKPLLKIDGRPMIEWQILQLKEFGIDSFILIIGHLGEKIEEYFGNGSKWNVRITYVKENKPLGSAGAFYHIKKYVKDKDVILVFGDVMFEIDWNRFIRFHEEKKGMVTLLAHPNSHPYDSDLLILGEKDRVERIDSKNNVRDYNYKNCVNAGLSIFRGELLEYITEEKNIDFESELVEPLIKSGKVFAYNTPEYVKDAGTPERFYSVSKEKQEKVWESKCLKNKQKAVFLDRDGTINVYKGLLRKSENFELYKGVANAIKELNQSTYLAIVATNQPVIARGECTFEELDNIHMKMETELGKEGAFVNDIFFCPHHPDKGFAGEISELKIECNCRKPKIGMFLEASEKYNIDLKKSWFIGDTTMDIQAGKNANMRTILVKTGEAGKDHKYSVKPDYEATDLLSAVRIILNKKSEEK</sequence>
<feature type="domain" description="Nucleotidyl transferase" evidence="8">
    <location>
        <begin position="7"/>
        <end position="238"/>
    </location>
</feature>
<keyword evidence="4" id="KW-0479">Metal-binding</keyword>
<dbReference type="InterPro" id="IPR005835">
    <property type="entry name" value="NTP_transferase_dom"/>
</dbReference>
<accession>A0A413Q2F1</accession>
<dbReference type="PANTHER" id="PTHR42891:SF1">
    <property type="entry name" value="D-GLYCERO-BETA-D-MANNO-HEPTOSE-1,7-BISPHOSPHATE 7-PHOSPHATASE"/>
    <property type="match status" value="1"/>
</dbReference>
<evidence type="ECO:0000256" key="4">
    <source>
        <dbReference type="ARBA" id="ARBA00022723"/>
    </source>
</evidence>
<evidence type="ECO:0000259" key="8">
    <source>
        <dbReference type="Pfam" id="PF00483"/>
    </source>
</evidence>
<dbReference type="InterPro" id="IPR006549">
    <property type="entry name" value="HAD-SF_hydro_IIIA"/>
</dbReference>
<evidence type="ECO:0000256" key="7">
    <source>
        <dbReference type="ARBA" id="ARBA00031828"/>
    </source>
</evidence>
<keyword evidence="5 9" id="KW-0378">Hydrolase</keyword>
<dbReference type="AlphaFoldDB" id="A0A413Q2F1"/>
<evidence type="ECO:0000313" key="9">
    <source>
        <dbReference type="EMBL" id="RGZ87294.1"/>
    </source>
</evidence>
<dbReference type="NCBIfam" id="TIGR01662">
    <property type="entry name" value="HAD-SF-IIIA"/>
    <property type="match status" value="1"/>
</dbReference>
<dbReference type="NCBIfam" id="TIGR01656">
    <property type="entry name" value="Histidinol-ppas"/>
    <property type="match status" value="1"/>
</dbReference>
<evidence type="ECO:0000256" key="1">
    <source>
        <dbReference type="ARBA" id="ARBA00004496"/>
    </source>
</evidence>
<keyword evidence="3" id="KW-0963">Cytoplasm</keyword>
<dbReference type="GO" id="GO:0016791">
    <property type="term" value="F:phosphatase activity"/>
    <property type="evidence" value="ECO:0007669"/>
    <property type="project" value="InterPro"/>
</dbReference>
<comment type="caution">
    <text evidence="9">The sequence shown here is derived from an EMBL/GenBank/DDBJ whole genome shotgun (WGS) entry which is preliminary data.</text>
</comment>
<dbReference type="GO" id="GO:0005975">
    <property type="term" value="P:carbohydrate metabolic process"/>
    <property type="evidence" value="ECO:0007669"/>
    <property type="project" value="InterPro"/>
</dbReference>
<proteinExistence type="inferred from homology"/>
<dbReference type="InterPro" id="IPR023214">
    <property type="entry name" value="HAD_sf"/>
</dbReference>
<dbReference type="GO" id="GO:0005737">
    <property type="term" value="C:cytoplasm"/>
    <property type="evidence" value="ECO:0007669"/>
    <property type="project" value="UniProtKB-SubCell"/>
</dbReference>